<accession>A0ABS2R4U8</accession>
<dbReference type="RefSeq" id="WP_077112660.1">
    <property type="nucleotide sequence ID" value="NZ_JAFBFH010000008.1"/>
</dbReference>
<evidence type="ECO:0000313" key="1">
    <source>
        <dbReference type="EMBL" id="MBM7714671.1"/>
    </source>
</evidence>
<proteinExistence type="predicted"/>
<organism evidence="1 2">
    <name type="scientific">Siminovitchia thermophila</name>
    <dbReference type="NCBI Taxonomy" id="1245522"/>
    <lineage>
        <taxon>Bacteria</taxon>
        <taxon>Bacillati</taxon>
        <taxon>Bacillota</taxon>
        <taxon>Bacilli</taxon>
        <taxon>Bacillales</taxon>
        <taxon>Bacillaceae</taxon>
        <taxon>Siminovitchia</taxon>
    </lineage>
</organism>
<reference evidence="1 2" key="1">
    <citation type="submission" date="2021-01" db="EMBL/GenBank/DDBJ databases">
        <title>Genomic Encyclopedia of Type Strains, Phase IV (KMG-IV): sequencing the most valuable type-strain genomes for metagenomic binning, comparative biology and taxonomic classification.</title>
        <authorList>
            <person name="Goeker M."/>
        </authorList>
    </citation>
    <scope>NUCLEOTIDE SEQUENCE [LARGE SCALE GENOMIC DNA]</scope>
    <source>
        <strain evidence="1 2">DSM 105453</strain>
    </source>
</reference>
<gene>
    <name evidence="1" type="ORF">JOC94_001643</name>
</gene>
<dbReference type="Proteomes" id="UP000823485">
    <property type="component" value="Unassembled WGS sequence"/>
</dbReference>
<dbReference type="EMBL" id="JAFBFH010000008">
    <property type="protein sequence ID" value="MBM7714671.1"/>
    <property type="molecule type" value="Genomic_DNA"/>
</dbReference>
<evidence type="ECO:0000313" key="2">
    <source>
        <dbReference type="Proteomes" id="UP000823485"/>
    </source>
</evidence>
<sequence>MKEVTLKIIGGEEKEYYLIEISTKGGQSDNNSAVLPQGRLVMTNEEKEATIKLHIDIPYTIHVSKSKVKTVDEFMAKKTSGEVVTGPLLKTIEFTPRQDTSTLEIRLDNDHNE</sequence>
<comment type="caution">
    <text evidence="1">The sequence shown here is derived from an EMBL/GenBank/DDBJ whole genome shotgun (WGS) entry which is preliminary data.</text>
</comment>
<name>A0ABS2R4U8_9BACI</name>
<keyword evidence="2" id="KW-1185">Reference proteome</keyword>
<protein>
    <submittedName>
        <fullName evidence="1">Uncharacterized protein</fullName>
    </submittedName>
</protein>